<reference evidence="4 5" key="2">
    <citation type="submission" date="2019-01" db="EMBL/GenBank/DDBJ databases">
        <title>The decoding of complex shrimp genome reveals the adaptation for benthos swimmer, frequently molting mechanism and breeding impact on genome.</title>
        <authorList>
            <person name="Sun Y."/>
            <person name="Gao Y."/>
            <person name="Yu Y."/>
        </authorList>
    </citation>
    <scope>NUCLEOTIDE SEQUENCE [LARGE SCALE GENOMIC DNA]</scope>
    <source>
        <tissue evidence="4">Muscle</tissue>
    </source>
</reference>
<gene>
    <name evidence="4" type="ORF">C7M84_001099</name>
</gene>
<name>A0A3R7QVV3_PENVA</name>
<dbReference type="CDD" id="cd14364">
    <property type="entry name" value="CUE_ASCC2"/>
    <property type="match status" value="1"/>
</dbReference>
<evidence type="ECO:0000256" key="1">
    <source>
        <dbReference type="SAM" id="Coils"/>
    </source>
</evidence>
<keyword evidence="1" id="KW-0175">Coiled coil</keyword>
<feature type="coiled-coil region" evidence="1">
    <location>
        <begin position="212"/>
        <end position="239"/>
    </location>
</feature>
<dbReference type="SMART" id="SM00546">
    <property type="entry name" value="CUE"/>
    <property type="match status" value="1"/>
</dbReference>
<dbReference type="AlphaFoldDB" id="A0A3R7QVV3"/>
<feature type="compositionally biased region" description="Acidic residues" evidence="2">
    <location>
        <begin position="668"/>
        <end position="680"/>
    </location>
</feature>
<dbReference type="GO" id="GO:0006355">
    <property type="term" value="P:regulation of DNA-templated transcription"/>
    <property type="evidence" value="ECO:0007669"/>
    <property type="project" value="TreeGrafter"/>
</dbReference>
<feature type="compositionally biased region" description="Basic and acidic residues" evidence="2">
    <location>
        <begin position="828"/>
        <end position="850"/>
    </location>
</feature>
<dbReference type="InterPro" id="IPR052586">
    <property type="entry name" value="ASCC2"/>
</dbReference>
<evidence type="ECO:0000256" key="2">
    <source>
        <dbReference type="SAM" id="MobiDB-lite"/>
    </source>
</evidence>
<evidence type="ECO:0000259" key="3">
    <source>
        <dbReference type="PROSITE" id="PS51140"/>
    </source>
</evidence>
<protein>
    <submittedName>
        <fullName evidence="4">Putative activating signal cointegrator 1 complex subunit 2 isoform X2</fullName>
    </submittedName>
</protein>
<feature type="compositionally biased region" description="Basic and acidic residues" evidence="2">
    <location>
        <begin position="790"/>
        <end position="806"/>
    </location>
</feature>
<feature type="domain" description="CUE" evidence="3">
    <location>
        <begin position="462"/>
        <end position="505"/>
    </location>
</feature>
<dbReference type="OrthoDB" id="5577209at2759"/>
<dbReference type="PANTHER" id="PTHR21494:SF0">
    <property type="entry name" value="ACTIVATING SIGNAL COINTEGRATOR 1 COMPLEX SUBUNIT 2"/>
    <property type="match status" value="1"/>
</dbReference>
<evidence type="ECO:0000313" key="4">
    <source>
        <dbReference type="EMBL" id="ROT80171.1"/>
    </source>
</evidence>
<dbReference type="SUPFAM" id="SSF46934">
    <property type="entry name" value="UBA-like"/>
    <property type="match status" value="1"/>
</dbReference>
<feature type="compositionally biased region" description="Basic and acidic residues" evidence="2">
    <location>
        <begin position="729"/>
        <end position="747"/>
    </location>
</feature>
<comment type="caution">
    <text evidence="4">The sequence shown here is derived from an EMBL/GenBank/DDBJ whole genome shotgun (WGS) entry which is preliminary data.</text>
</comment>
<sequence>MSSTGAIPKGGVRPKDDSEISGEPLDKKFITENTKGLEKRIPALHIGWVEKGTYIKYDPPPLPDDDGILPPGARESWLEQMEFLEQDLQNLLNLPHHRFWSHVVFDTAIHECLESYITSGPRWYDDDTLDHYSQPIVESIHKLVFLIYVRMATFKESKTCHITPSAFGDIIYDNFLFDICKLLDICVLYGPNNYALIGKMISNIFANQPKYYDDLEQIMSSMNMALENIEEKLNVAENYIPVALGSSEGELSLADLHDLTLYLLDTFYSLQMLLSLHPPAARVFHKASFELRLSACYERVIPSLVENLSDWSQEPDHALWATKLIQKVQIARASMLATFRYILHNKCIAPLNTSDKPVSITVEECIEKFVQVMSTCVEERVFISDYCSLYPLSKETEFYQQHGGDITNLSFITDAVQSVLLEMGLSNDLKELSLQEGVENSIDVSGMNGYADVGSSLPTDIEMASLVSSVQDLLPDLGAGFIQECLKYYGYSSEEVINALLEGNLPPSLITLDRNMPATEPPPVEPPVEEKSEAKTVRQVDYMDRANVYDNDEFDVFNKKEVDRSKIHKGKKSDRHQKESMDKASIDKVKEIARMYDERGGRSIYEDELVVDEDGEEGYSMWNYDDEYDDTYDDNETRNIDDFEIDKKIKKRPGIIGAGALNNRFQYDDDSDEEEMEEETQTQQEAPATQAPKQGYPGGARPKNKGSTRGVQRLQPNNKSSKPKGKTPTPEREQEEEPNRRESEMNKTSRSSGVNFIPFCENPEDIRKRREQHRLNNMANKGHRGRGGRPGRDTETQNGFDGERRPKVSTSSNKNSGKSWRSGEWNEDDNKRPGGKYKEDTNHGKMQSRDYRHKMIHKNEHKRQGAQAKFNRNN</sequence>
<dbReference type="PROSITE" id="PS51140">
    <property type="entry name" value="CUE"/>
    <property type="match status" value="1"/>
</dbReference>
<dbReference type="Pfam" id="PF02845">
    <property type="entry name" value="CUE"/>
    <property type="match status" value="1"/>
</dbReference>
<evidence type="ECO:0000313" key="5">
    <source>
        <dbReference type="Proteomes" id="UP000283509"/>
    </source>
</evidence>
<proteinExistence type="predicted"/>
<feature type="compositionally biased region" description="Low complexity" evidence="2">
    <location>
        <begin position="681"/>
        <end position="692"/>
    </location>
</feature>
<feature type="region of interest" description="Disordered" evidence="2">
    <location>
        <begin position="1"/>
        <end position="27"/>
    </location>
</feature>
<reference evidence="4 5" key="1">
    <citation type="submission" date="2018-04" db="EMBL/GenBank/DDBJ databases">
        <authorList>
            <person name="Zhang X."/>
            <person name="Yuan J."/>
            <person name="Li F."/>
            <person name="Xiang J."/>
        </authorList>
    </citation>
    <scope>NUCLEOTIDE SEQUENCE [LARGE SCALE GENOMIC DNA]</scope>
    <source>
        <tissue evidence="4">Muscle</tissue>
    </source>
</reference>
<keyword evidence="5" id="KW-1185">Reference proteome</keyword>
<dbReference type="InterPro" id="IPR041800">
    <property type="entry name" value="ASCC2_CUE"/>
</dbReference>
<dbReference type="PANTHER" id="PTHR21494">
    <property type="entry name" value="ACTIVATING SIGNAL COINTEGRATOR 1 COMPLEX SUBUNIT 2 ASC-1 COMPLEX SUBUNIT P100"/>
    <property type="match status" value="1"/>
</dbReference>
<dbReference type="GO" id="GO:0043130">
    <property type="term" value="F:ubiquitin binding"/>
    <property type="evidence" value="ECO:0007669"/>
    <property type="project" value="InterPro"/>
</dbReference>
<accession>A0A3R7QVV3</accession>
<dbReference type="InterPro" id="IPR003892">
    <property type="entry name" value="CUE"/>
</dbReference>
<dbReference type="EMBL" id="QCYY01001146">
    <property type="protein sequence ID" value="ROT80171.1"/>
    <property type="molecule type" value="Genomic_DNA"/>
</dbReference>
<dbReference type="STRING" id="6689.A0A3R7QVV3"/>
<organism evidence="4 5">
    <name type="scientific">Penaeus vannamei</name>
    <name type="common">Whiteleg shrimp</name>
    <name type="synonym">Litopenaeus vannamei</name>
    <dbReference type="NCBI Taxonomy" id="6689"/>
    <lineage>
        <taxon>Eukaryota</taxon>
        <taxon>Metazoa</taxon>
        <taxon>Ecdysozoa</taxon>
        <taxon>Arthropoda</taxon>
        <taxon>Crustacea</taxon>
        <taxon>Multicrustacea</taxon>
        <taxon>Malacostraca</taxon>
        <taxon>Eumalacostraca</taxon>
        <taxon>Eucarida</taxon>
        <taxon>Decapoda</taxon>
        <taxon>Dendrobranchiata</taxon>
        <taxon>Penaeoidea</taxon>
        <taxon>Penaeidae</taxon>
        <taxon>Penaeus</taxon>
    </lineage>
</organism>
<dbReference type="Gene3D" id="1.10.8.10">
    <property type="entry name" value="DNA helicase RuvA subunit, C-terminal domain"/>
    <property type="match status" value="1"/>
</dbReference>
<feature type="region of interest" description="Disordered" evidence="2">
    <location>
        <begin position="657"/>
        <end position="874"/>
    </location>
</feature>
<feature type="compositionally biased region" description="Basic residues" evidence="2">
    <location>
        <begin position="851"/>
        <end position="861"/>
    </location>
</feature>
<feature type="compositionally biased region" description="Basic and acidic residues" evidence="2">
    <location>
        <begin position="13"/>
        <end position="27"/>
    </location>
</feature>
<dbReference type="Proteomes" id="UP000283509">
    <property type="component" value="Unassembled WGS sequence"/>
</dbReference>
<feature type="compositionally biased region" description="Polar residues" evidence="2">
    <location>
        <begin position="808"/>
        <end position="819"/>
    </location>
</feature>
<dbReference type="InterPro" id="IPR009060">
    <property type="entry name" value="UBA-like_sf"/>
</dbReference>